<dbReference type="PANTHER" id="PTHR13271">
    <property type="entry name" value="UNCHARACTERIZED PUTATIVE METHYLTRANSFERASE"/>
    <property type="match status" value="1"/>
</dbReference>
<dbReference type="CDD" id="cd10527">
    <property type="entry name" value="SET_LSMT"/>
    <property type="match status" value="1"/>
</dbReference>
<evidence type="ECO:0000256" key="1">
    <source>
        <dbReference type="SAM" id="MobiDB-lite"/>
    </source>
</evidence>
<dbReference type="EMBL" id="CAMXCT030006657">
    <property type="protein sequence ID" value="CAL4805146.1"/>
    <property type="molecule type" value="Genomic_DNA"/>
</dbReference>
<organism evidence="2">
    <name type="scientific">Cladocopium goreaui</name>
    <dbReference type="NCBI Taxonomy" id="2562237"/>
    <lineage>
        <taxon>Eukaryota</taxon>
        <taxon>Sar</taxon>
        <taxon>Alveolata</taxon>
        <taxon>Dinophyceae</taxon>
        <taxon>Suessiales</taxon>
        <taxon>Symbiodiniaceae</taxon>
        <taxon>Cladocopium</taxon>
    </lineage>
</organism>
<dbReference type="InterPro" id="IPR050600">
    <property type="entry name" value="SETD3_SETD6_MTase"/>
</dbReference>
<gene>
    <name evidence="2" type="ORF">C1SCF055_LOCUS42446</name>
</gene>
<dbReference type="OrthoDB" id="441443at2759"/>
<reference evidence="2" key="1">
    <citation type="submission" date="2022-10" db="EMBL/GenBank/DDBJ databases">
        <authorList>
            <person name="Chen Y."/>
            <person name="Dougan E. K."/>
            <person name="Chan C."/>
            <person name="Rhodes N."/>
            <person name="Thang M."/>
        </authorList>
    </citation>
    <scope>NUCLEOTIDE SEQUENCE</scope>
</reference>
<sequence>MSDRRQKGKRCKVSRPAGFATAEKKPRVKQQYGPQEGFASEKRLRLWLKDLGARGLDLVELGSKSGVWLKLKLRDSQRGTLSTGQKFLEIPKRAWITVPGTDDVDVEESLAAELLKEKSKGTKSKFEPYVDFLWRRDLVQHPIFWTQEEISWLSRCKEVQNAVLALQELTQQRVERLRQKLPGASEDDIRFALCLVECRAITTSSVAGAFVPVLDHFRNDSSGDPAILVGDDGLASGPMVAVALADLEPGMELRNCFDSVSNQELFTQYGEVQLRMDGEDALPEVNAYNEVPLPLRLLPEHWKGNSEGVKEAKVELLQRRIGIDLSSEAFLRLPMDAMPSGRLLPLVRFIQRPLPAAGKEAACEQLFDSLFKDCHPSLLSGGTGQWEPEAVEAPPAPANAEELHMEVQARKLAADWYENLIGNYNRMSERIQQDIHDNVLETSSSSSSSPGDFKIELAEITNAYYKAKRKDGSTGKSRKAKECRVLSSSPSEGTVVVQFLENGVRHTIPEDWIIKKTAKGADSQDSHAKRSRGLLAMALLACQGSVVEACCQLMMGVLQVGEGILESKNKKDRAQMAQELQAAWQQEYDLSQSEA</sequence>
<comment type="caution">
    <text evidence="2">The sequence shown here is derived from an EMBL/GenBank/DDBJ whole genome shotgun (WGS) entry which is preliminary data.</text>
</comment>
<dbReference type="GO" id="GO:0016279">
    <property type="term" value="F:protein-lysine N-methyltransferase activity"/>
    <property type="evidence" value="ECO:0007669"/>
    <property type="project" value="TreeGrafter"/>
</dbReference>
<evidence type="ECO:0008006" key="5">
    <source>
        <dbReference type="Google" id="ProtNLM"/>
    </source>
</evidence>
<reference evidence="3" key="2">
    <citation type="submission" date="2024-04" db="EMBL/GenBank/DDBJ databases">
        <authorList>
            <person name="Chen Y."/>
            <person name="Shah S."/>
            <person name="Dougan E. K."/>
            <person name="Thang M."/>
            <person name="Chan C."/>
        </authorList>
    </citation>
    <scope>NUCLEOTIDE SEQUENCE [LARGE SCALE GENOMIC DNA]</scope>
</reference>
<dbReference type="EMBL" id="CAMXCT010006657">
    <property type="protein sequence ID" value="CAI4017834.1"/>
    <property type="molecule type" value="Genomic_DNA"/>
</dbReference>
<protein>
    <recommendedName>
        <fullName evidence="5">SET domain-containing protein</fullName>
    </recommendedName>
</protein>
<accession>A0A9P1GN00</accession>
<name>A0A9P1GN00_9DINO</name>
<feature type="compositionally biased region" description="Basic residues" evidence="1">
    <location>
        <begin position="1"/>
        <end position="13"/>
    </location>
</feature>
<evidence type="ECO:0000313" key="3">
    <source>
        <dbReference type="EMBL" id="CAL1171209.1"/>
    </source>
</evidence>
<evidence type="ECO:0000313" key="4">
    <source>
        <dbReference type="Proteomes" id="UP001152797"/>
    </source>
</evidence>
<feature type="region of interest" description="Disordered" evidence="1">
    <location>
        <begin position="1"/>
        <end position="34"/>
    </location>
</feature>
<dbReference type="Gene3D" id="3.90.1410.10">
    <property type="entry name" value="set domain protein methyltransferase, domain 1"/>
    <property type="match status" value="1"/>
</dbReference>
<keyword evidence="4" id="KW-1185">Reference proteome</keyword>
<dbReference type="AlphaFoldDB" id="A0A9P1GN00"/>
<evidence type="ECO:0000313" key="2">
    <source>
        <dbReference type="EMBL" id="CAI4017834.1"/>
    </source>
</evidence>
<dbReference type="EMBL" id="CAMXCT020006657">
    <property type="protein sequence ID" value="CAL1171209.1"/>
    <property type="molecule type" value="Genomic_DNA"/>
</dbReference>
<proteinExistence type="predicted"/>
<dbReference type="Proteomes" id="UP001152797">
    <property type="component" value="Unassembled WGS sequence"/>
</dbReference>